<dbReference type="KEGG" id="alkq:M9189_09800"/>
<proteinExistence type="predicted"/>
<dbReference type="Proteomes" id="UP001056426">
    <property type="component" value="Chromosome"/>
</dbReference>
<dbReference type="EMBL" id="CP098400">
    <property type="protein sequence ID" value="URW79145.1"/>
    <property type="molecule type" value="Genomic_DNA"/>
</dbReference>
<dbReference type="AlphaFoldDB" id="A0A9J6ZN70"/>
<accession>A0A9J6ZN70</accession>
<evidence type="ECO:0000313" key="1">
    <source>
        <dbReference type="EMBL" id="URW79145.1"/>
    </source>
</evidence>
<organism evidence="1 2">
    <name type="scientific">Xiashengella succiniciproducens</name>
    <dbReference type="NCBI Taxonomy" id="2949635"/>
    <lineage>
        <taxon>Bacteria</taxon>
        <taxon>Pseudomonadati</taxon>
        <taxon>Bacteroidota</taxon>
        <taxon>Bacteroidia</taxon>
        <taxon>Marinilabiliales</taxon>
        <taxon>Marinilabiliaceae</taxon>
        <taxon>Xiashengella</taxon>
    </lineage>
</organism>
<dbReference type="RefSeq" id="WP_250722793.1">
    <property type="nucleotide sequence ID" value="NZ_CP098400.1"/>
</dbReference>
<reference evidence="1" key="1">
    <citation type="submission" date="2022-05" db="EMBL/GenBank/DDBJ databases">
        <authorList>
            <person name="Sun X."/>
        </authorList>
    </citation>
    <scope>NUCLEOTIDE SEQUENCE</scope>
    <source>
        <strain evidence="1">Ai-910</strain>
    </source>
</reference>
<reference evidence="1" key="2">
    <citation type="submission" date="2022-06" db="EMBL/GenBank/DDBJ databases">
        <title>Xiashengella guii gen. nov. sp. nov., a bacterium isolated form anaerobic digestion tank.</title>
        <authorList>
            <person name="Huang H."/>
        </authorList>
    </citation>
    <scope>NUCLEOTIDE SEQUENCE</scope>
    <source>
        <strain evidence="1">Ai-910</strain>
    </source>
</reference>
<evidence type="ECO:0000313" key="2">
    <source>
        <dbReference type="Proteomes" id="UP001056426"/>
    </source>
</evidence>
<keyword evidence="2" id="KW-1185">Reference proteome</keyword>
<name>A0A9J6ZN70_9BACT</name>
<dbReference type="Pfam" id="PF10962">
    <property type="entry name" value="DUF2764"/>
    <property type="match status" value="1"/>
</dbReference>
<protein>
    <submittedName>
        <fullName evidence="1">DUF2764 domain-containing protein</fullName>
    </submittedName>
</protein>
<sequence>MAKRNYYALVAGLPDIVPEEKRSLFSSVAFRQLLSEHLHPEDLRLAELFYLPFDHFNLLNLLFDRNMEWDERGNYSRESLELLKDRKSLENEDLSDFPTYLVDFASSFFSEDAPSDYYTAEMRLTLAYINYLEQSPNEFVRKYAAYQMNVGNVMAALNGRKHNIPFENALVGDNDIVAALKKSRARDFGLAAELPEIEQLIQIFEINDLLERELKLDYYKWEYLDEISFFDYFTIERVLVFLLKLFMAERWSALDFEKGKEMFNRLLKEFETGFQFPAEFTVAYGKK</sequence>
<dbReference type="InterPro" id="IPR024492">
    <property type="entry name" value="DUF2764"/>
</dbReference>
<gene>
    <name evidence="1" type="ORF">M9189_09800</name>
</gene>